<dbReference type="HOGENOM" id="CLU_094097_0_0_6"/>
<organism evidence="1 2">
    <name type="scientific">Acinetobacter colistiniresistens</name>
    <dbReference type="NCBI Taxonomy" id="280145"/>
    <lineage>
        <taxon>Bacteria</taxon>
        <taxon>Pseudomonadati</taxon>
        <taxon>Pseudomonadota</taxon>
        <taxon>Gammaproteobacteria</taxon>
        <taxon>Moraxellales</taxon>
        <taxon>Moraxellaceae</taxon>
        <taxon>Acinetobacter</taxon>
    </lineage>
</organism>
<dbReference type="Proteomes" id="UP000013009">
    <property type="component" value="Unassembled WGS sequence"/>
</dbReference>
<comment type="caution">
    <text evidence="1">The sequence shown here is derived from an EMBL/GenBank/DDBJ whole genome shotgun (WGS) entry which is preliminary data.</text>
</comment>
<gene>
    <name evidence="1" type="ORF">F889_00781</name>
</gene>
<dbReference type="OrthoDB" id="6685827at2"/>
<dbReference type="PROSITE" id="PS51257">
    <property type="entry name" value="PROKAR_LIPOPROTEIN"/>
    <property type="match status" value="1"/>
</dbReference>
<keyword evidence="2" id="KW-1185">Reference proteome</keyword>
<proteinExistence type="predicted"/>
<sequence>MKKLVFIGFLGLGLTGCGGGSDSTYVPIDKDNNGNGGSNNAEIQGVYSGSTNQGQSVTGIIEKNNKFWFLYTPPYQNVVSGFISGDLKVTGKVAQTTNGKDYYFAGATSSNTSIMANAETKKSLNGTIAYSGINQVTFNTTYDASLSESSAKLSDIVGTYNGTSAIVQGVEKATVSIASNGEISGRGISGCTFTGKATIIPGAAYFKLDLLFGYSQCYMAGQTVSGIIYYNKTNRAFYAAAENSSRQNAVLFLATK</sequence>
<evidence type="ECO:0000313" key="1">
    <source>
        <dbReference type="EMBL" id="ENX35114.1"/>
    </source>
</evidence>
<accession>N9PNM0</accession>
<name>N9PNM0_9GAMM</name>
<dbReference type="PATRIC" id="fig|1217695.3.peg.754"/>
<dbReference type="AlphaFoldDB" id="N9PNM0"/>
<protein>
    <submittedName>
        <fullName evidence="1">Uncharacterized protein</fullName>
    </submittedName>
</protein>
<evidence type="ECO:0000313" key="2">
    <source>
        <dbReference type="Proteomes" id="UP000013009"/>
    </source>
</evidence>
<dbReference type="RefSeq" id="WP_005270558.1">
    <property type="nucleotide sequence ID" value="NZ_KB850194.1"/>
</dbReference>
<reference evidence="1 2" key="1">
    <citation type="submission" date="2013-02" db="EMBL/GenBank/DDBJ databases">
        <title>The Genome Sequence of Acinetobacter sp. NIPH 1859.</title>
        <authorList>
            <consortium name="The Broad Institute Genome Sequencing Platform"/>
            <consortium name="The Broad Institute Genome Sequencing Center for Infectious Disease"/>
            <person name="Cerqueira G."/>
            <person name="Feldgarden M."/>
            <person name="Courvalin P."/>
            <person name="Perichon B."/>
            <person name="Grillot-Courvalin C."/>
            <person name="Clermont D."/>
            <person name="Rocha E."/>
            <person name="Yoon E.-J."/>
            <person name="Nemec A."/>
            <person name="Walker B."/>
            <person name="Young S.K."/>
            <person name="Zeng Q."/>
            <person name="Gargeya S."/>
            <person name="Fitzgerald M."/>
            <person name="Haas B."/>
            <person name="Abouelleil A."/>
            <person name="Alvarado L."/>
            <person name="Arachchi H.M."/>
            <person name="Berlin A.M."/>
            <person name="Chapman S.B."/>
            <person name="Dewar J."/>
            <person name="Goldberg J."/>
            <person name="Griggs A."/>
            <person name="Gujja S."/>
            <person name="Hansen M."/>
            <person name="Howarth C."/>
            <person name="Imamovic A."/>
            <person name="Larimer J."/>
            <person name="McCowan C."/>
            <person name="Murphy C."/>
            <person name="Neiman D."/>
            <person name="Pearson M."/>
            <person name="Priest M."/>
            <person name="Roberts A."/>
            <person name="Saif S."/>
            <person name="Shea T."/>
            <person name="Sisk P."/>
            <person name="Sykes S."/>
            <person name="Wortman J."/>
            <person name="Nusbaum C."/>
            <person name="Birren B."/>
        </authorList>
    </citation>
    <scope>NUCLEOTIDE SEQUENCE [LARGE SCALE GENOMIC DNA]</scope>
    <source>
        <strain evidence="1 2">NIPH 1859</strain>
    </source>
</reference>
<dbReference type="EMBL" id="APRZ01000011">
    <property type="protein sequence ID" value="ENX35114.1"/>
    <property type="molecule type" value="Genomic_DNA"/>
</dbReference>